<feature type="compositionally biased region" description="Low complexity" evidence="1">
    <location>
        <begin position="281"/>
        <end position="300"/>
    </location>
</feature>
<feature type="compositionally biased region" description="Polar residues" evidence="1">
    <location>
        <begin position="301"/>
        <end position="322"/>
    </location>
</feature>
<comment type="caution">
    <text evidence="4">The sequence shown here is derived from an EMBL/GenBank/DDBJ whole genome shotgun (WGS) entry which is preliminary data.</text>
</comment>
<proteinExistence type="predicted"/>
<feature type="compositionally biased region" description="Low complexity" evidence="1">
    <location>
        <begin position="486"/>
        <end position="500"/>
    </location>
</feature>
<evidence type="ECO:0000259" key="3">
    <source>
        <dbReference type="Pfam" id="PF08588"/>
    </source>
</evidence>
<dbReference type="OrthoDB" id="42898at2759"/>
<dbReference type="PANTHER" id="PTHR34826:SF2">
    <property type="entry name" value="UPF0590 PROTEIN C409.17C"/>
    <property type="match status" value="1"/>
</dbReference>
<name>A0A150GFV8_GONPE</name>
<accession>A0A150GFV8</accession>
<feature type="region of interest" description="Disordered" evidence="1">
    <location>
        <begin position="156"/>
        <end position="256"/>
    </location>
</feature>
<feature type="transmembrane region" description="Helical" evidence="2">
    <location>
        <begin position="81"/>
        <end position="106"/>
    </location>
</feature>
<feature type="region of interest" description="Disordered" evidence="1">
    <location>
        <begin position="386"/>
        <end position="429"/>
    </location>
</feature>
<keyword evidence="2" id="KW-1133">Transmembrane helix</keyword>
<keyword evidence="2" id="KW-0812">Transmembrane</keyword>
<feature type="region of interest" description="Disordered" evidence="1">
    <location>
        <begin position="270"/>
        <end position="322"/>
    </location>
</feature>
<evidence type="ECO:0000256" key="1">
    <source>
        <dbReference type="SAM" id="MobiDB-lite"/>
    </source>
</evidence>
<feature type="region of interest" description="Disordered" evidence="1">
    <location>
        <begin position="478"/>
        <end position="506"/>
    </location>
</feature>
<organism evidence="4 5">
    <name type="scientific">Gonium pectorale</name>
    <name type="common">Green alga</name>
    <dbReference type="NCBI Taxonomy" id="33097"/>
    <lineage>
        <taxon>Eukaryota</taxon>
        <taxon>Viridiplantae</taxon>
        <taxon>Chlorophyta</taxon>
        <taxon>core chlorophytes</taxon>
        <taxon>Chlorophyceae</taxon>
        <taxon>CS clade</taxon>
        <taxon>Chlamydomonadales</taxon>
        <taxon>Volvocaceae</taxon>
        <taxon>Gonium</taxon>
    </lineage>
</organism>
<dbReference type="AlphaFoldDB" id="A0A150GFV8"/>
<dbReference type="Pfam" id="PF08588">
    <property type="entry name" value="Duc1"/>
    <property type="match status" value="1"/>
</dbReference>
<keyword evidence="5" id="KW-1185">Reference proteome</keyword>
<gene>
    <name evidence="4" type="ORF">GPECTOR_26g607</name>
</gene>
<dbReference type="Proteomes" id="UP000075714">
    <property type="component" value="Unassembled WGS sequence"/>
</dbReference>
<feature type="compositionally biased region" description="Low complexity" evidence="1">
    <location>
        <begin position="166"/>
        <end position="178"/>
    </location>
</feature>
<dbReference type="EMBL" id="LSYV01000027">
    <property type="protein sequence ID" value="KXZ48704.1"/>
    <property type="molecule type" value="Genomic_DNA"/>
</dbReference>
<dbReference type="InterPro" id="IPR013897">
    <property type="entry name" value="Duc1"/>
</dbReference>
<feature type="transmembrane region" description="Helical" evidence="2">
    <location>
        <begin position="112"/>
        <end position="134"/>
    </location>
</feature>
<reference evidence="5" key="1">
    <citation type="journal article" date="2016" name="Nat. Commun.">
        <title>The Gonium pectorale genome demonstrates co-option of cell cycle regulation during the evolution of multicellularity.</title>
        <authorList>
            <person name="Hanschen E.R."/>
            <person name="Marriage T.N."/>
            <person name="Ferris P.J."/>
            <person name="Hamaji T."/>
            <person name="Toyoda A."/>
            <person name="Fujiyama A."/>
            <person name="Neme R."/>
            <person name="Noguchi H."/>
            <person name="Minakuchi Y."/>
            <person name="Suzuki M."/>
            <person name="Kawai-Toyooka H."/>
            <person name="Smith D.R."/>
            <person name="Sparks H."/>
            <person name="Anderson J."/>
            <person name="Bakaric R."/>
            <person name="Luria V."/>
            <person name="Karger A."/>
            <person name="Kirschner M.W."/>
            <person name="Durand P.M."/>
            <person name="Michod R.E."/>
            <person name="Nozaki H."/>
            <person name="Olson B.J."/>
        </authorList>
    </citation>
    <scope>NUCLEOTIDE SEQUENCE [LARGE SCALE GENOMIC DNA]</scope>
    <source>
        <strain evidence="5">NIES-2863</strain>
    </source>
</reference>
<feature type="compositionally biased region" description="Low complexity" evidence="1">
    <location>
        <begin position="386"/>
        <end position="414"/>
    </location>
</feature>
<evidence type="ECO:0000256" key="2">
    <source>
        <dbReference type="SAM" id="Phobius"/>
    </source>
</evidence>
<feature type="domain" description="Domain of unknown function at the cortex 1" evidence="3">
    <location>
        <begin position="524"/>
        <end position="760"/>
    </location>
</feature>
<dbReference type="STRING" id="33097.A0A150GFV8"/>
<dbReference type="PANTHER" id="PTHR34826">
    <property type="entry name" value="UPF0590 PROTEIN C409.17C"/>
    <property type="match status" value="1"/>
</dbReference>
<protein>
    <recommendedName>
        <fullName evidence="3">Domain of unknown function at the cortex 1 domain-containing protein</fullName>
    </recommendedName>
</protein>
<sequence length="769" mass="78600">MWPVADELRLDKGTEPWHAGHVCRPQLATGAQRSATAVLASEVAALRAEMTKVHGLGVGEMANYQLRHASTAAMTFAERRAALSAVIAAVVVTFVFAALAACLGLGGRPHPAVVGAACAVAAASAAALAVMGLMQLLLRWPGLLVEPVSGRGAGWRPAPLDSEGGSSSAAPAASYSAPTRAISPDATAVATLSTSQRPYDKRPYGKRPLTLTARQGAGPRDGSWGRTGGGGRDEGLGCSSPCQEGRPNGGQAGSATDHVEARRAEHLRFASSASLTADDAGSGMTRSGSGSSSSSGAGSSTPDVSGASLSRSSTGASISPSGIGSFAAGSGELGVSGRGPCPSSKDSVAAGARECDPRAAAGEDAAAAAAPAPAAAAVWVPAGRGDAAGRGVRAADETATATTAAAAADGEGTTSPAVQRPSPATASAVVPRPSDFAGWPDAPVLLVLASGALVPPQADEGDDRQCGVGGAGAGAVGAVPTPPTSLPTSPYVAASASASPTSPPPPWPSAPLISRPGGLVRLAANGAQRIRVESELFSGELHLFIRGLPNAPEHMFAGKKRASWVAMQGRFKAPLSLESVVTGQEFPRPLRHLPAAWFVENVMINLAQQLNPSLRVGPLSSPHLLMPLIASAQLVNVSEPGCQPHVMACPEDVRLFCPQLTARRVAAGGGSAGTAHSQPASSEARRRYFTSPRNRAGLVYDTRRVWTFLYWQQYMDLSSYKLDLGGLTYDLIRHLDGQPLQIMAKDESSSRYLFNVAVWHERLLTSAVT</sequence>
<evidence type="ECO:0000313" key="4">
    <source>
        <dbReference type="EMBL" id="KXZ48704.1"/>
    </source>
</evidence>
<keyword evidence="2" id="KW-0472">Membrane</keyword>
<evidence type="ECO:0000313" key="5">
    <source>
        <dbReference type="Proteomes" id="UP000075714"/>
    </source>
</evidence>